<dbReference type="Proteomes" id="UP000243686">
    <property type="component" value="Unassembled WGS sequence"/>
</dbReference>
<feature type="compositionally biased region" description="Polar residues" evidence="12">
    <location>
        <begin position="535"/>
        <end position="544"/>
    </location>
</feature>
<dbReference type="GO" id="GO:0005737">
    <property type="term" value="C:cytoplasm"/>
    <property type="evidence" value="ECO:0007669"/>
    <property type="project" value="UniProtKB-SubCell"/>
</dbReference>
<keyword evidence="7" id="KW-0221">Differentiation</keyword>
<organism evidence="13 14">
    <name type="scientific">Opisthorchis viverrini</name>
    <name type="common">Southeast Asian liver fluke</name>
    <dbReference type="NCBI Taxonomy" id="6198"/>
    <lineage>
        <taxon>Eukaryota</taxon>
        <taxon>Metazoa</taxon>
        <taxon>Spiralia</taxon>
        <taxon>Lophotrochozoa</taxon>
        <taxon>Platyhelminthes</taxon>
        <taxon>Trematoda</taxon>
        <taxon>Digenea</taxon>
        <taxon>Opisthorchiida</taxon>
        <taxon>Opisthorchiata</taxon>
        <taxon>Opisthorchiidae</taxon>
        <taxon>Opisthorchis</taxon>
    </lineage>
</organism>
<feature type="region of interest" description="Disordered" evidence="12">
    <location>
        <begin position="21"/>
        <end position="42"/>
    </location>
</feature>
<evidence type="ECO:0000256" key="1">
    <source>
        <dbReference type="ARBA" id="ARBA00003936"/>
    </source>
</evidence>
<feature type="coiled-coil region" evidence="11">
    <location>
        <begin position="468"/>
        <end position="524"/>
    </location>
</feature>
<keyword evidence="5" id="KW-0217">Developmental protein</keyword>
<name>A0A1S8X8J8_OPIVI</name>
<dbReference type="GO" id="GO:0006611">
    <property type="term" value="P:protein export from nucleus"/>
    <property type="evidence" value="ECO:0007669"/>
    <property type="project" value="TreeGrafter"/>
</dbReference>
<dbReference type="EMBL" id="KV891633">
    <property type="protein sequence ID" value="OON22992.1"/>
    <property type="molecule type" value="Genomic_DNA"/>
</dbReference>
<evidence type="ECO:0000313" key="13">
    <source>
        <dbReference type="EMBL" id="OON22992.1"/>
    </source>
</evidence>
<dbReference type="InterPro" id="IPR009800">
    <property type="entry name" value="HCR"/>
</dbReference>
<proteinExistence type="predicted"/>
<dbReference type="PANTHER" id="PTHR46822">
    <property type="entry name" value="COILED-COIL ALPHA-HELICAL ROD PROTEIN 1"/>
    <property type="match status" value="1"/>
</dbReference>
<keyword evidence="9" id="KW-0539">Nucleus</keyword>
<feature type="region of interest" description="Disordered" evidence="12">
    <location>
        <begin position="534"/>
        <end position="558"/>
    </location>
</feature>
<evidence type="ECO:0000256" key="8">
    <source>
        <dbReference type="ARBA" id="ARBA00023054"/>
    </source>
</evidence>
<evidence type="ECO:0000256" key="11">
    <source>
        <dbReference type="SAM" id="Coils"/>
    </source>
</evidence>
<protein>
    <recommendedName>
        <fullName evidence="4">Coiled-coil alpha-helical rod protein 1</fullName>
    </recommendedName>
    <alternativeName>
        <fullName evidence="10">Alpha-helical coiled-coil rod protein</fullName>
    </alternativeName>
</protein>
<dbReference type="GO" id="GO:0005634">
    <property type="term" value="C:nucleus"/>
    <property type="evidence" value="ECO:0007669"/>
    <property type="project" value="UniProtKB-SubCell"/>
</dbReference>
<keyword evidence="6" id="KW-0963">Cytoplasm</keyword>
<evidence type="ECO:0000256" key="5">
    <source>
        <dbReference type="ARBA" id="ARBA00022473"/>
    </source>
</evidence>
<evidence type="ECO:0000256" key="12">
    <source>
        <dbReference type="SAM" id="MobiDB-lite"/>
    </source>
</evidence>
<evidence type="ECO:0000256" key="2">
    <source>
        <dbReference type="ARBA" id="ARBA00004123"/>
    </source>
</evidence>
<dbReference type="GO" id="GO:0030154">
    <property type="term" value="P:cell differentiation"/>
    <property type="evidence" value="ECO:0007669"/>
    <property type="project" value="UniProtKB-KW"/>
</dbReference>
<gene>
    <name evidence="13" type="ORF">X801_01100</name>
</gene>
<sequence>MENRHLPRIDTNELLPPSAFSLSEVSHNGTNNPVHGAIHPPTDDSSVGFQEFSDSRFGVNLAPGDLLLRLQAAEERVNELELALRNTRNETLQMQRLRDEAVTELQRMRSYIGSRNSSGSQGDVTPEKEALTTTINRLKKECSKLEDRNITLQQQLDLSLVRVESLEAVLRLQEKALCHNISNQTGKGSADESKYDQLLCMWRTQTIRLLMQVEEYKADREHALARLARKEAQLEKIRLSAQTDQETMQLKLQASEAAFASETKQTQTLVAKLEHESLRYRNLEAEHKILQQKCTASLTTLRAQSERLLHSIQSCFPTKPHLTSQAADNPSLLRILQRIRQLECRLNFASNRLPLLRTHMAHRWCIPPGRSNQGTQTGPSDTDLLSGVSQMELNELLKFAQNEARQCRAERDVALSKLEQSAKCFHQRVQAAQDEVKTELCTLRESVRMLEVSLQEKTEELSRCKSGFNDLRSSYAELQKSAEAERRELQAKISESEDQLTKAKAELRKAKRCLDLELKRHKIRIPEPRCAFEASSRTPESTIKPTIPFQPRQTSSNETSLNMNQMGSLVQSLKELTQLANCLRSSSSSDSEPDTFVEILSTLIAFEHSGSADELQHTGKSSTLLFLFVTYPQAFGSVGYNDGLIKYGGNDPHYLAFHRTKQLIAGKRPVQTNYRFKTQMHLKLPIDEHAA</sequence>
<evidence type="ECO:0000256" key="7">
    <source>
        <dbReference type="ARBA" id="ARBA00022782"/>
    </source>
</evidence>
<dbReference type="GO" id="GO:0005814">
    <property type="term" value="C:centriole"/>
    <property type="evidence" value="ECO:0007669"/>
    <property type="project" value="TreeGrafter"/>
</dbReference>
<keyword evidence="14" id="KW-1185">Reference proteome</keyword>
<accession>A0A1S8X8J8</accession>
<keyword evidence="8 11" id="KW-0175">Coiled coil</keyword>
<evidence type="ECO:0000313" key="14">
    <source>
        <dbReference type="Proteomes" id="UP000243686"/>
    </source>
</evidence>
<feature type="coiled-coil region" evidence="11">
    <location>
        <begin position="390"/>
        <end position="435"/>
    </location>
</feature>
<evidence type="ECO:0000256" key="9">
    <source>
        <dbReference type="ARBA" id="ARBA00023242"/>
    </source>
</evidence>
<comment type="subcellular location">
    <subcellularLocation>
        <location evidence="3">Cytoplasm</location>
    </subcellularLocation>
    <subcellularLocation>
        <location evidence="2">Nucleus</location>
    </subcellularLocation>
</comment>
<dbReference type="PANTHER" id="PTHR46822:SF1">
    <property type="entry name" value="COILED-COIL ALPHA-HELICAL ROD PROTEIN 1"/>
    <property type="match status" value="1"/>
</dbReference>
<evidence type="ECO:0000256" key="10">
    <source>
        <dbReference type="ARBA" id="ARBA00031932"/>
    </source>
</evidence>
<feature type="coiled-coil region" evidence="11">
    <location>
        <begin position="213"/>
        <end position="240"/>
    </location>
</feature>
<feature type="coiled-coil region" evidence="11">
    <location>
        <begin position="70"/>
        <end position="100"/>
    </location>
</feature>
<feature type="compositionally biased region" description="Polar residues" evidence="12">
    <location>
        <begin position="21"/>
        <end position="33"/>
    </location>
</feature>
<evidence type="ECO:0000256" key="3">
    <source>
        <dbReference type="ARBA" id="ARBA00004496"/>
    </source>
</evidence>
<feature type="coiled-coil region" evidence="11">
    <location>
        <begin position="128"/>
        <end position="155"/>
    </location>
</feature>
<dbReference type="AlphaFoldDB" id="A0A1S8X8J8"/>
<evidence type="ECO:0000256" key="6">
    <source>
        <dbReference type="ARBA" id="ARBA00022490"/>
    </source>
</evidence>
<reference evidence="13 14" key="1">
    <citation type="submission" date="2015-03" db="EMBL/GenBank/DDBJ databases">
        <title>Draft genome of the nematode, Opisthorchis viverrini.</title>
        <authorList>
            <person name="Mitreva M."/>
        </authorList>
    </citation>
    <scope>NUCLEOTIDE SEQUENCE [LARGE SCALE GENOMIC DNA]</scope>
    <source>
        <strain evidence="13">Khon Kaen</strain>
    </source>
</reference>
<comment type="function">
    <text evidence="1">May be a regulator of keratinocyte proliferation or differentiation.</text>
</comment>
<evidence type="ECO:0000256" key="4">
    <source>
        <dbReference type="ARBA" id="ARBA00016468"/>
    </source>
</evidence>